<sequence length="312" mass="34085">MIMSNLSLRCISVPQKPRTCGSGPKGLGSGFEFIGVAIVRHRWMMGLNHTFIVKAGVAENRICSFPLAWLSLLYNLSIISADACHPHRVVLAVAYGAALSAQRWLASSRTHTHCNLWTPGFTTAAQVSVLILGLRRIPECQGAGSLERTPIIINGTARQTRDEEPNQQECIDDRCAASLIIPSRYLQGTSDVISEFLGRTGSSVDIGDHSAGISSRCTLSRTNIFYQQYAAISLPCLGFQQIDTHPCCEVNVVFLSKGVTLTVSLLLMSNNIICLRPILVSSGFCYRPTLPRLLHHTQRSADTDGGHFRSKC</sequence>
<protein>
    <submittedName>
        <fullName evidence="1">Uncharacterized protein</fullName>
    </submittedName>
</protein>
<reference evidence="2" key="1">
    <citation type="submission" date="2024-04" db="EMBL/GenBank/DDBJ databases">
        <authorList>
            <person name="Shaw F."/>
            <person name="Minotto A."/>
        </authorList>
    </citation>
    <scope>NUCLEOTIDE SEQUENCE [LARGE SCALE GENOMIC DNA]</scope>
</reference>
<keyword evidence="2" id="KW-1185">Reference proteome</keyword>
<proteinExistence type="predicted"/>
<accession>A0ABP1DWV7</accession>
<name>A0ABP1DWV7_9APHY</name>
<gene>
    <name evidence="1" type="ORF">GFSPODELE1_LOCUS8751</name>
</gene>
<dbReference type="EMBL" id="OZ037950">
    <property type="protein sequence ID" value="CAL1712278.1"/>
    <property type="molecule type" value="Genomic_DNA"/>
</dbReference>
<dbReference type="Proteomes" id="UP001497453">
    <property type="component" value="Chromosome 7"/>
</dbReference>
<evidence type="ECO:0000313" key="1">
    <source>
        <dbReference type="EMBL" id="CAL1712278.1"/>
    </source>
</evidence>
<evidence type="ECO:0000313" key="2">
    <source>
        <dbReference type="Proteomes" id="UP001497453"/>
    </source>
</evidence>
<organism evidence="1 2">
    <name type="scientific">Somion occarium</name>
    <dbReference type="NCBI Taxonomy" id="3059160"/>
    <lineage>
        <taxon>Eukaryota</taxon>
        <taxon>Fungi</taxon>
        <taxon>Dikarya</taxon>
        <taxon>Basidiomycota</taxon>
        <taxon>Agaricomycotina</taxon>
        <taxon>Agaricomycetes</taxon>
        <taxon>Polyporales</taxon>
        <taxon>Cerrenaceae</taxon>
        <taxon>Somion</taxon>
    </lineage>
</organism>